<reference evidence="1" key="1">
    <citation type="journal article" date="2019" name="bioRxiv">
        <title>The Genome of the Zebra Mussel, Dreissena polymorpha: A Resource for Invasive Species Research.</title>
        <authorList>
            <person name="McCartney M.A."/>
            <person name="Auch B."/>
            <person name="Kono T."/>
            <person name="Mallez S."/>
            <person name="Zhang Y."/>
            <person name="Obille A."/>
            <person name="Becker A."/>
            <person name="Abrahante J.E."/>
            <person name="Garbe J."/>
            <person name="Badalamenti J.P."/>
            <person name="Herman A."/>
            <person name="Mangelson H."/>
            <person name="Liachko I."/>
            <person name="Sullivan S."/>
            <person name="Sone E.D."/>
            <person name="Koren S."/>
            <person name="Silverstein K.A.T."/>
            <person name="Beckman K.B."/>
            <person name="Gohl D.M."/>
        </authorList>
    </citation>
    <scope>NUCLEOTIDE SEQUENCE</scope>
    <source>
        <strain evidence="1">Duluth1</strain>
        <tissue evidence="1">Whole animal</tissue>
    </source>
</reference>
<dbReference type="Proteomes" id="UP000828390">
    <property type="component" value="Unassembled WGS sequence"/>
</dbReference>
<dbReference type="EMBL" id="JAIWYP010000008">
    <property type="protein sequence ID" value="KAH3784705.1"/>
    <property type="molecule type" value="Genomic_DNA"/>
</dbReference>
<name>A0A9D4ER00_DREPO</name>
<accession>A0A9D4ER00</accession>
<gene>
    <name evidence="1" type="ORF">DPMN_162669</name>
</gene>
<comment type="caution">
    <text evidence="1">The sequence shown here is derived from an EMBL/GenBank/DDBJ whole genome shotgun (WGS) entry which is preliminary data.</text>
</comment>
<protein>
    <submittedName>
        <fullName evidence="1">Uncharacterized protein</fullName>
    </submittedName>
</protein>
<keyword evidence="2" id="KW-1185">Reference proteome</keyword>
<evidence type="ECO:0000313" key="1">
    <source>
        <dbReference type="EMBL" id="KAH3784705.1"/>
    </source>
</evidence>
<sequence length="283" mass="32297">MPKEVSNVCDETAQFEYTEFLTYSEKKEQRTFDLFVCGKWKDSTIISALQETVIHGDEVIENTRIALNGEKVEGTVYKDTYLNLMLLVALSALSEDMHLNQLPYSGDKCVRHSVGLGRDTRVFGELRNAINVKALPTAWLRLLDGIWAVTYLKLLFLVEIWPIVGGHASLPPVVGRALFCTLTRLSAWTFNKDRTYYATFCLWPSTAYLAELNRTYYATFCLAPFGQTRCMLTSRPLSDEQECTLTTRRLPIGMNYVLRDILPAPFRRIRCTLTSRRLPIGLN</sequence>
<organism evidence="1 2">
    <name type="scientific">Dreissena polymorpha</name>
    <name type="common">Zebra mussel</name>
    <name type="synonym">Mytilus polymorpha</name>
    <dbReference type="NCBI Taxonomy" id="45954"/>
    <lineage>
        <taxon>Eukaryota</taxon>
        <taxon>Metazoa</taxon>
        <taxon>Spiralia</taxon>
        <taxon>Lophotrochozoa</taxon>
        <taxon>Mollusca</taxon>
        <taxon>Bivalvia</taxon>
        <taxon>Autobranchia</taxon>
        <taxon>Heteroconchia</taxon>
        <taxon>Euheterodonta</taxon>
        <taxon>Imparidentia</taxon>
        <taxon>Neoheterodontei</taxon>
        <taxon>Myida</taxon>
        <taxon>Dreissenoidea</taxon>
        <taxon>Dreissenidae</taxon>
        <taxon>Dreissena</taxon>
    </lineage>
</organism>
<evidence type="ECO:0000313" key="2">
    <source>
        <dbReference type="Proteomes" id="UP000828390"/>
    </source>
</evidence>
<dbReference type="AlphaFoldDB" id="A0A9D4ER00"/>
<proteinExistence type="predicted"/>
<reference evidence="1" key="2">
    <citation type="submission" date="2020-11" db="EMBL/GenBank/DDBJ databases">
        <authorList>
            <person name="McCartney M.A."/>
            <person name="Auch B."/>
            <person name="Kono T."/>
            <person name="Mallez S."/>
            <person name="Becker A."/>
            <person name="Gohl D.M."/>
            <person name="Silverstein K.A.T."/>
            <person name="Koren S."/>
            <person name="Bechman K.B."/>
            <person name="Herman A."/>
            <person name="Abrahante J.E."/>
            <person name="Garbe J."/>
        </authorList>
    </citation>
    <scope>NUCLEOTIDE SEQUENCE</scope>
    <source>
        <strain evidence="1">Duluth1</strain>
        <tissue evidence="1">Whole animal</tissue>
    </source>
</reference>